<evidence type="ECO:0008006" key="3">
    <source>
        <dbReference type="Google" id="ProtNLM"/>
    </source>
</evidence>
<protein>
    <recommendedName>
        <fullName evidence="3">DUF3782 domain-containing protein</fullName>
    </recommendedName>
</protein>
<comment type="caution">
    <text evidence="1">The sequence shown here is derived from an EMBL/GenBank/DDBJ whole genome shotgun (WGS) entry which is preliminary data.</text>
</comment>
<name>A0A510PFV7_MICAE</name>
<dbReference type="EMBL" id="BHVU01000056">
    <property type="protein sequence ID" value="GCA92674.1"/>
    <property type="molecule type" value="Genomic_DNA"/>
</dbReference>
<dbReference type="Proteomes" id="UP000321223">
    <property type="component" value="Unassembled WGS sequence"/>
</dbReference>
<evidence type="ECO:0000313" key="2">
    <source>
        <dbReference type="Proteomes" id="UP000321223"/>
    </source>
</evidence>
<evidence type="ECO:0000313" key="1">
    <source>
        <dbReference type="EMBL" id="GCA92674.1"/>
    </source>
</evidence>
<dbReference type="AlphaFoldDB" id="A0A510PFV7"/>
<reference evidence="1 2" key="1">
    <citation type="journal article" date="2019" name="Appl. Environ. Microbiol.">
        <title>Co-occurrence of broad and narrow host-range viruses infecting the toxic bloom-forming cyanobacterium Microcystis aeruginosa.</title>
        <authorList>
            <person name="Morimoto D."/>
            <person name="Tominaga K."/>
            <person name="Nishimura Y."/>
            <person name="Yoshida N."/>
            <person name="Kimura S."/>
            <person name="Sako Y."/>
            <person name="Yoshida T."/>
        </authorList>
    </citation>
    <scope>NUCLEOTIDE SEQUENCE [LARGE SCALE GENOMIC DNA]</scope>
    <source>
        <strain evidence="1 2">11-30S32</strain>
    </source>
</reference>
<dbReference type="Pfam" id="PF12644">
    <property type="entry name" value="DUF3782"/>
    <property type="match status" value="1"/>
</dbReference>
<organism evidence="1 2">
    <name type="scientific">Microcystis aeruginosa 11-30S32</name>
    <dbReference type="NCBI Taxonomy" id="2358142"/>
    <lineage>
        <taxon>Bacteria</taxon>
        <taxon>Bacillati</taxon>
        <taxon>Cyanobacteriota</taxon>
        <taxon>Cyanophyceae</taxon>
        <taxon>Oscillatoriophycideae</taxon>
        <taxon>Chroococcales</taxon>
        <taxon>Microcystaceae</taxon>
        <taxon>Microcystis</taxon>
    </lineage>
</organism>
<sequence>MTQEDIKGIIRQEMAEILQDREMRDDYHSSVGALASIGGLHSEESFRAALKAILEESFGVQVINITEYDDEGEVFGRPDQIELDLLIKNGLLIIGKIQSSMSKSYLYTFDKKVQFYQQRHQQESNGKIVISLMVDFKAQQVAKNLGIVGLKQISSPNKA</sequence>
<dbReference type="PANTHER" id="PTHR34314">
    <property type="entry name" value="CRENARCHAEAL PROTEIN, PUTATIVE-RELATED"/>
    <property type="match status" value="1"/>
</dbReference>
<dbReference type="InterPro" id="IPR024271">
    <property type="entry name" value="DUF3782"/>
</dbReference>
<dbReference type="InterPro" id="IPR012431">
    <property type="entry name" value="PDDEXK_10"/>
</dbReference>
<gene>
    <name evidence="1" type="ORF">MAE30S32_13260</name>
</gene>
<proteinExistence type="predicted"/>
<dbReference type="Pfam" id="PF07788">
    <property type="entry name" value="PDDEXK_10"/>
    <property type="match status" value="1"/>
</dbReference>
<accession>A0A510PFV7</accession>
<dbReference type="PANTHER" id="PTHR34314:SF6">
    <property type="entry name" value="DUF3782 DOMAIN-CONTAINING PROTEIN"/>
    <property type="match status" value="1"/>
</dbReference>